<gene>
    <name evidence="1" type="ORF">SAMN05216352_1093</name>
</gene>
<evidence type="ECO:0008006" key="3">
    <source>
        <dbReference type="Google" id="ProtNLM"/>
    </source>
</evidence>
<evidence type="ECO:0000313" key="1">
    <source>
        <dbReference type="EMBL" id="SDI57056.1"/>
    </source>
</evidence>
<dbReference type="Pfam" id="PF10704">
    <property type="entry name" value="DUF2508"/>
    <property type="match status" value="1"/>
</dbReference>
<evidence type="ECO:0000313" key="2">
    <source>
        <dbReference type="Proteomes" id="UP000199017"/>
    </source>
</evidence>
<protein>
    <recommendedName>
        <fullName evidence="3">DUF2508 domain-containing protein</fullName>
    </recommendedName>
</protein>
<proteinExistence type="predicted"/>
<reference evidence="1 2" key="1">
    <citation type="submission" date="2016-10" db="EMBL/GenBank/DDBJ databases">
        <authorList>
            <person name="de Groot N.N."/>
        </authorList>
    </citation>
    <scope>NUCLEOTIDE SEQUENCE [LARGE SCALE GENOMIC DNA]</scope>
    <source>
        <strain evidence="2">P4B,CCM 7963,CECT 7998,DSM 25260,IBRC-M 10614,KCTC 13821</strain>
    </source>
</reference>
<dbReference type="InterPro" id="IPR019644">
    <property type="entry name" value="DUF2508"/>
</dbReference>
<sequence length="73" mass="8785">MLFRKKTIQKAENERLAQIIHAVKQELDRYEYIVANSVEPSQEIQADLKKKRAKYMFLLKEARYRKLNSEQNT</sequence>
<accession>A0A1G8LN01</accession>
<organism evidence="1 2">
    <name type="scientific">Alteribacillus bidgolensis</name>
    <dbReference type="NCBI Taxonomy" id="930129"/>
    <lineage>
        <taxon>Bacteria</taxon>
        <taxon>Bacillati</taxon>
        <taxon>Bacillota</taxon>
        <taxon>Bacilli</taxon>
        <taxon>Bacillales</taxon>
        <taxon>Bacillaceae</taxon>
        <taxon>Alteribacillus</taxon>
    </lineage>
</organism>
<dbReference type="STRING" id="930129.SAMN05216352_1093"/>
<dbReference type="EMBL" id="FNDU01000009">
    <property type="protein sequence ID" value="SDI57056.1"/>
    <property type="molecule type" value="Genomic_DNA"/>
</dbReference>
<dbReference type="OrthoDB" id="2166610at2"/>
<dbReference type="RefSeq" id="WP_091586288.1">
    <property type="nucleotide sequence ID" value="NZ_FNDU01000009.1"/>
</dbReference>
<name>A0A1G8LN01_9BACI</name>
<keyword evidence="2" id="KW-1185">Reference proteome</keyword>
<dbReference type="AlphaFoldDB" id="A0A1G8LN01"/>
<dbReference type="Proteomes" id="UP000199017">
    <property type="component" value="Unassembled WGS sequence"/>
</dbReference>